<evidence type="ECO:0000313" key="4">
    <source>
        <dbReference type="Proteomes" id="UP000324760"/>
    </source>
</evidence>
<keyword evidence="1" id="KW-0472">Membrane</keyword>
<keyword evidence="1" id="KW-0812">Transmembrane</keyword>
<dbReference type="OrthoDB" id="529323at2"/>
<feature type="transmembrane region" description="Helical" evidence="1">
    <location>
        <begin position="238"/>
        <end position="257"/>
    </location>
</feature>
<dbReference type="KEGG" id="ncu:F0U83_11455"/>
<dbReference type="PANTHER" id="PTHR16255:SF1">
    <property type="entry name" value="REQUIRED FOR MEIOTIC NUCLEAR DIVISION PROTEIN 1 HOMOLOG"/>
    <property type="match status" value="1"/>
</dbReference>
<dbReference type="RefSeq" id="WP_138987078.1">
    <property type="nucleotide sequence ID" value="NZ_CP043869.1"/>
</dbReference>
<evidence type="ECO:0000256" key="1">
    <source>
        <dbReference type="SAM" id="Phobius"/>
    </source>
</evidence>
<dbReference type="AlphaFoldDB" id="A0A5P1RCB4"/>
<organism evidence="3 4">
    <name type="scientific">Neptunomonas concharum</name>
    <dbReference type="NCBI Taxonomy" id="1031538"/>
    <lineage>
        <taxon>Bacteria</taxon>
        <taxon>Pseudomonadati</taxon>
        <taxon>Pseudomonadota</taxon>
        <taxon>Gammaproteobacteria</taxon>
        <taxon>Oceanospirillales</taxon>
        <taxon>Oceanospirillaceae</taxon>
        <taxon>Neptunomonas</taxon>
    </lineage>
</organism>
<protein>
    <submittedName>
        <fullName evidence="3">RMD1 family protein</fullName>
    </submittedName>
</protein>
<evidence type="ECO:0000259" key="2">
    <source>
        <dbReference type="Pfam" id="PF02582"/>
    </source>
</evidence>
<evidence type="ECO:0000313" key="3">
    <source>
        <dbReference type="EMBL" id="QEQ97280.1"/>
    </source>
</evidence>
<feature type="domain" description="DUF155" evidence="2">
    <location>
        <begin position="44"/>
        <end position="211"/>
    </location>
</feature>
<dbReference type="PANTHER" id="PTHR16255">
    <property type="entry name" value="REQUIRED FOR MEIOTIC NUCLEAR DIVISION PROTEIN 1 HOMOLOG"/>
    <property type="match status" value="1"/>
</dbReference>
<accession>A0A5P1RCB4</accession>
<proteinExistence type="predicted"/>
<dbReference type="Proteomes" id="UP000324760">
    <property type="component" value="Chromosome"/>
</dbReference>
<dbReference type="InterPro" id="IPR051624">
    <property type="entry name" value="RMD1/Sad1-interacting"/>
</dbReference>
<gene>
    <name evidence="3" type="ORF">F0U83_11455</name>
</gene>
<keyword evidence="1" id="KW-1133">Transmembrane helix</keyword>
<reference evidence="3 4" key="1">
    <citation type="journal article" date="2019" name="Biochem. Eng. J.">
        <title>Metabolic engineering of the marine bacteria Neptunomonas concharum for the production of acetoin and meso-2,3-butanediol from acetate.</title>
        <authorList>
            <person name="Li W."/>
            <person name="Pu N."/>
            <person name="Liu C.-X."/>
            <person name="Yuan Q.-P."/>
            <person name="Li Z.-J."/>
        </authorList>
    </citation>
    <scope>NUCLEOTIDE SEQUENCE [LARGE SCALE GENOMIC DNA]</scope>
    <source>
        <strain evidence="3 4">JCM17730</strain>
    </source>
</reference>
<name>A0A5P1RCB4_9GAMM</name>
<sequence length="260" mass="30354">MDRVTAICLCKEFEFRKLSEFFIREHEGFVYRGALTGRYDGHLVVVFDFGCLVTWGHTPQQLEAIKQLVFPYMNTPLSQIVVDEFSSETTDLAMIKNDHIRLAGGDDLEKLAFSFGLAQSVKLDEFEQRAEQTISDTYHIPKRIADHGVSGLSRREIAQLRGRLFVAQSDINLKFDLLDTPEFFWEFPELEDRYTMSSNYLDVKRRIDVLNKRLEVIHGILEMLAEEHNHSHSATLEWIIIWLIAFEVVVFFAHDIFKWF</sequence>
<dbReference type="EMBL" id="CP043869">
    <property type="protein sequence ID" value="QEQ97280.1"/>
    <property type="molecule type" value="Genomic_DNA"/>
</dbReference>
<dbReference type="InterPro" id="IPR003734">
    <property type="entry name" value="DUF155"/>
</dbReference>
<keyword evidence="4" id="KW-1185">Reference proteome</keyword>
<dbReference type="Pfam" id="PF02582">
    <property type="entry name" value="DUF155"/>
    <property type="match status" value="1"/>
</dbReference>